<dbReference type="Gene3D" id="1.10.10.10">
    <property type="entry name" value="Winged helix-like DNA-binding domain superfamily/Winged helix DNA-binding domain"/>
    <property type="match status" value="1"/>
</dbReference>
<dbReference type="NCBIfam" id="NF033788">
    <property type="entry name" value="HTH_metalloreg"/>
    <property type="match status" value="1"/>
</dbReference>
<dbReference type="Pfam" id="PF01022">
    <property type="entry name" value="HTH_5"/>
    <property type="match status" value="1"/>
</dbReference>
<evidence type="ECO:0000313" key="5">
    <source>
        <dbReference type="EMBL" id="AIJ33303.1"/>
    </source>
</evidence>
<evidence type="ECO:0000313" key="8">
    <source>
        <dbReference type="Proteomes" id="UP000215374"/>
    </source>
</evidence>
<dbReference type="CDD" id="cd00090">
    <property type="entry name" value="HTH_ARSR"/>
    <property type="match status" value="1"/>
</dbReference>
<dbReference type="EMBL" id="CP009211">
    <property type="protein sequence ID" value="AIJ33303.1"/>
    <property type="molecule type" value="Genomic_DNA"/>
</dbReference>
<dbReference type="InterPro" id="IPR011991">
    <property type="entry name" value="ArsR-like_HTH"/>
</dbReference>
<gene>
    <name evidence="6" type="primary">arsR_2</name>
    <name evidence="5" type="ORF">CIMIT_04795</name>
    <name evidence="6" type="ORF">SAMEA4535761_01024</name>
</gene>
<dbReference type="SUPFAM" id="SSF46785">
    <property type="entry name" value="Winged helix' DNA-binding domain"/>
    <property type="match status" value="1"/>
</dbReference>
<dbReference type="InterPro" id="IPR001845">
    <property type="entry name" value="HTH_ArsR_DNA-bd_dom"/>
</dbReference>
<dbReference type="PRINTS" id="PR00778">
    <property type="entry name" value="HTHARSR"/>
</dbReference>
<dbReference type="GO" id="GO:0003677">
    <property type="term" value="F:DNA binding"/>
    <property type="evidence" value="ECO:0007669"/>
    <property type="project" value="UniProtKB-KW"/>
</dbReference>
<dbReference type="PROSITE" id="PS50987">
    <property type="entry name" value="HTH_ARSR_2"/>
    <property type="match status" value="1"/>
</dbReference>
<keyword evidence="1" id="KW-0805">Transcription regulation</keyword>
<proteinExistence type="predicted"/>
<dbReference type="KEGG" id="cii:CIMIT_04795"/>
<dbReference type="EMBL" id="LT906467">
    <property type="protein sequence ID" value="SNV66580.1"/>
    <property type="molecule type" value="Genomic_DNA"/>
</dbReference>
<evidence type="ECO:0000259" key="4">
    <source>
        <dbReference type="PROSITE" id="PS50987"/>
    </source>
</evidence>
<dbReference type="InterPro" id="IPR051081">
    <property type="entry name" value="HTH_MetalResp_TranReg"/>
</dbReference>
<dbReference type="HOGENOM" id="CLU_097806_3_2_11"/>
<reference evidence="5 7" key="1">
    <citation type="submission" date="2014-08" db="EMBL/GenBank/DDBJ databases">
        <title>Complete genome sequence of Corynebacterium imitans DSM 44264, isolated from a five-month-old boy with suspected pharyngeal diphtheria.</title>
        <authorList>
            <person name="Mollmann S."/>
            <person name="Albersmeier A."/>
            <person name="Ruckert C."/>
            <person name="Tauch A."/>
        </authorList>
    </citation>
    <scope>NUCLEOTIDE SEQUENCE [LARGE SCALE GENOMIC DNA]</scope>
    <source>
        <strain evidence="5 7">DSM 44264</strain>
    </source>
</reference>
<dbReference type="OrthoDB" id="9798835at2"/>
<dbReference type="AlphaFoldDB" id="A0A076NIP1"/>
<evidence type="ECO:0000313" key="6">
    <source>
        <dbReference type="EMBL" id="SNV66580.1"/>
    </source>
</evidence>
<dbReference type="Proteomes" id="UP000215374">
    <property type="component" value="Chromosome 1"/>
</dbReference>
<dbReference type="GO" id="GO:0003700">
    <property type="term" value="F:DNA-binding transcription factor activity"/>
    <property type="evidence" value="ECO:0007669"/>
    <property type="project" value="InterPro"/>
</dbReference>
<accession>A0A076NIP1</accession>
<evidence type="ECO:0000313" key="7">
    <source>
        <dbReference type="Proteomes" id="UP000028780"/>
    </source>
</evidence>
<reference evidence="6 8" key="2">
    <citation type="submission" date="2017-06" db="EMBL/GenBank/DDBJ databases">
        <authorList>
            <consortium name="Pathogen Informatics"/>
        </authorList>
    </citation>
    <scope>NUCLEOTIDE SEQUENCE [LARGE SCALE GENOMIC DNA]</scope>
    <source>
        <strain evidence="6 8">NCTC13015</strain>
    </source>
</reference>
<evidence type="ECO:0000256" key="1">
    <source>
        <dbReference type="ARBA" id="ARBA00023015"/>
    </source>
</evidence>
<evidence type="ECO:0000256" key="2">
    <source>
        <dbReference type="ARBA" id="ARBA00023125"/>
    </source>
</evidence>
<dbReference type="InterPro" id="IPR036390">
    <property type="entry name" value="WH_DNA-bd_sf"/>
</dbReference>
<dbReference type="PANTHER" id="PTHR33154">
    <property type="entry name" value="TRANSCRIPTIONAL REGULATOR, ARSR FAMILY"/>
    <property type="match status" value="1"/>
</dbReference>
<dbReference type="STRING" id="156978.CIMIT_04795"/>
<dbReference type="PANTHER" id="PTHR33154:SF33">
    <property type="entry name" value="TRANSCRIPTIONAL REPRESSOR SDPR"/>
    <property type="match status" value="1"/>
</dbReference>
<dbReference type="InterPro" id="IPR036388">
    <property type="entry name" value="WH-like_DNA-bd_sf"/>
</dbReference>
<keyword evidence="7" id="KW-1185">Reference proteome</keyword>
<sequence length="115" mass="12683">MNDYVATTENTGLDCCSLGSGLLSEDDATRYADLFKVLADPGRLQLLSRIAEEGCEPMSVGELTQRSGLSQPTVSHHLKKLTEAGLLEKSRQGRTVIHRLRPELFEELRTVLQIG</sequence>
<dbReference type="SMART" id="SM00418">
    <property type="entry name" value="HTH_ARSR"/>
    <property type="match status" value="1"/>
</dbReference>
<feature type="domain" description="HTH arsR-type" evidence="4">
    <location>
        <begin position="23"/>
        <end position="115"/>
    </location>
</feature>
<dbReference type="Proteomes" id="UP000028780">
    <property type="component" value="Chromosome"/>
</dbReference>
<keyword evidence="3" id="KW-0804">Transcription</keyword>
<name>A0A076NIP1_9CORY</name>
<keyword evidence="2" id="KW-0238">DNA-binding</keyword>
<evidence type="ECO:0000256" key="3">
    <source>
        <dbReference type="ARBA" id="ARBA00023163"/>
    </source>
</evidence>
<protein>
    <submittedName>
        <fullName evidence="5">ArsR family transcriptional regulator</fullName>
    </submittedName>
</protein>
<dbReference type="eggNOG" id="COG0640">
    <property type="taxonomic scope" value="Bacteria"/>
</dbReference>
<dbReference type="RefSeq" id="WP_038589858.1">
    <property type="nucleotide sequence ID" value="NZ_CP009211.1"/>
</dbReference>
<organism evidence="5 7">
    <name type="scientific">Corynebacterium imitans</name>
    <dbReference type="NCBI Taxonomy" id="156978"/>
    <lineage>
        <taxon>Bacteria</taxon>
        <taxon>Bacillati</taxon>
        <taxon>Actinomycetota</taxon>
        <taxon>Actinomycetes</taxon>
        <taxon>Mycobacteriales</taxon>
        <taxon>Corynebacteriaceae</taxon>
        <taxon>Corynebacterium</taxon>
    </lineage>
</organism>